<dbReference type="KEGG" id="shal:SHALO_2781"/>
<dbReference type="SUPFAM" id="SSF54211">
    <property type="entry name" value="Ribosomal protein S5 domain 2-like"/>
    <property type="match status" value="1"/>
</dbReference>
<protein>
    <submittedName>
        <fullName evidence="3">Competence protein ComM</fullName>
    </submittedName>
</protein>
<dbReference type="InterPro" id="IPR000523">
    <property type="entry name" value="Mg_chelatse_chII-like_cat_dom"/>
</dbReference>
<dbReference type="SUPFAM" id="SSF52540">
    <property type="entry name" value="P-loop containing nucleoside triphosphate hydrolases"/>
    <property type="match status" value="1"/>
</dbReference>
<evidence type="ECO:0000313" key="3">
    <source>
        <dbReference type="EMBL" id="AOO66539.1"/>
    </source>
</evidence>
<dbReference type="PANTHER" id="PTHR32039">
    <property type="entry name" value="MAGNESIUM-CHELATASE SUBUNIT CHLI"/>
    <property type="match status" value="1"/>
</dbReference>
<dbReference type="InterPro" id="IPR025158">
    <property type="entry name" value="Mg_chelat-rel_C"/>
</dbReference>
<dbReference type="STRING" id="1193502.SHALO_2781"/>
<feature type="domain" description="Mg chelatase-related protein C-terminal" evidence="2">
    <location>
        <begin position="418"/>
        <end position="509"/>
    </location>
</feature>
<name>A0A1D7TNG0_9BACT</name>
<dbReference type="InterPro" id="IPR045006">
    <property type="entry name" value="CHLI-like"/>
</dbReference>
<evidence type="ECO:0000313" key="4">
    <source>
        <dbReference type="Proteomes" id="UP000094609"/>
    </source>
</evidence>
<dbReference type="EMBL" id="CP017111">
    <property type="protein sequence ID" value="AOO66539.1"/>
    <property type="molecule type" value="Genomic_DNA"/>
</dbReference>
<dbReference type="Pfam" id="PF13541">
    <property type="entry name" value="ChlI"/>
    <property type="match status" value="1"/>
</dbReference>
<evidence type="ECO:0000259" key="1">
    <source>
        <dbReference type="Pfam" id="PF01078"/>
    </source>
</evidence>
<accession>A0A1D7TNG0</accession>
<dbReference type="Pfam" id="PF13335">
    <property type="entry name" value="Mg_chelatase_C"/>
    <property type="match status" value="1"/>
</dbReference>
<feature type="domain" description="Magnesium chelatase ChlI-like catalytic" evidence="1">
    <location>
        <begin position="210"/>
        <end position="413"/>
    </location>
</feature>
<dbReference type="InterPro" id="IPR004482">
    <property type="entry name" value="Mg_chelat-rel"/>
</dbReference>
<proteinExistence type="predicted"/>
<dbReference type="NCBIfam" id="TIGR00368">
    <property type="entry name" value="YifB family Mg chelatase-like AAA ATPase"/>
    <property type="match status" value="1"/>
</dbReference>
<reference evidence="4" key="1">
    <citation type="submission" date="2016-08" db="EMBL/GenBank/DDBJ databases">
        <title>Complete genome sequence of the organohalide-respiring Epsilonproteobacterium Sulfurospirillum halorespirans.</title>
        <authorList>
            <person name="Goris T."/>
            <person name="Zimmermann J."/>
            <person name="Schenz B."/>
            <person name="Lemos M."/>
            <person name="Hackermueller J."/>
            <person name="Diekert G."/>
        </authorList>
    </citation>
    <scope>NUCLEOTIDE SEQUENCE [LARGE SCALE GENOMIC DNA]</scope>
    <source>
        <strain>DSM 13726</strain>
        <strain evidence="4">PCE-M2</strain>
    </source>
</reference>
<gene>
    <name evidence="3" type="ORF">SHALO_2781</name>
</gene>
<dbReference type="GO" id="GO:0005524">
    <property type="term" value="F:ATP binding"/>
    <property type="evidence" value="ECO:0007669"/>
    <property type="project" value="InterPro"/>
</dbReference>
<dbReference type="Proteomes" id="UP000094609">
    <property type="component" value="Chromosome"/>
</dbReference>
<organism evidence="3 4">
    <name type="scientific">Sulfurospirillum halorespirans DSM 13726</name>
    <dbReference type="NCBI Taxonomy" id="1193502"/>
    <lineage>
        <taxon>Bacteria</taxon>
        <taxon>Pseudomonadati</taxon>
        <taxon>Campylobacterota</taxon>
        <taxon>Epsilonproteobacteria</taxon>
        <taxon>Campylobacterales</taxon>
        <taxon>Sulfurospirillaceae</taxon>
        <taxon>Sulfurospirillum</taxon>
    </lineage>
</organism>
<dbReference type="Gene3D" id="3.30.230.10">
    <property type="match status" value="1"/>
</dbReference>
<sequence>MEEAVALSKVKHAKCATLFGNKAYEVDVESTLVRALPGFNIVGLTDISIQESRERVKSALSSIDFQFPSQKITINLSPSDLKKEGSHFDLVTALLIAIQKERFTCKDFFIFGELGLDGKIKKTNSMFPIILSLASHTPNLRVLIPSEILSKVQQIPNIEAFGVETLSDAVLFFKEKRFNTEAPPREQSFCENVLEIENKRYFYNTQFPLDFSDVLGQHRSKRAMMIAAAGMHNLLMEGSPGCGKSMSIKRLRYILPPQSIEEILESNAYQSLQEEDVELSPLRPFRSPHHTSSRPSIFGGGSSQSRAGEIALAHNGILFFDEFPNFSKTVLESLREPLEDHRVLISRVNTKVSYATKFLFAAAQNPCPCGNLFSQTHECRCSEVEINRYKNRISEPIMDRIDLYIQMSEESSKEQGLSSKEMFEQVLKAFVMQKSRGQNELNGKLDEHNTMRFCTLEAKAAESLEMAQNRLGLSQRSIHKVLRIARSIADLAQSEPILQEHLLEALSFRKR</sequence>
<dbReference type="InterPro" id="IPR027417">
    <property type="entry name" value="P-loop_NTPase"/>
</dbReference>
<dbReference type="Pfam" id="PF01078">
    <property type="entry name" value="Mg_chelatase"/>
    <property type="match status" value="1"/>
</dbReference>
<keyword evidence="4" id="KW-1185">Reference proteome</keyword>
<dbReference type="PATRIC" id="fig|1193502.14.peg.2818"/>
<dbReference type="InterPro" id="IPR014721">
    <property type="entry name" value="Ribsml_uS5_D2-typ_fold_subgr"/>
</dbReference>
<dbReference type="RefSeq" id="WP_069479063.1">
    <property type="nucleotide sequence ID" value="NZ_CP017111.1"/>
</dbReference>
<dbReference type="AlphaFoldDB" id="A0A1D7TNG0"/>
<dbReference type="PANTHER" id="PTHR32039:SF7">
    <property type="entry name" value="COMPETENCE PROTEIN COMM"/>
    <property type="match status" value="1"/>
</dbReference>
<dbReference type="InterPro" id="IPR020568">
    <property type="entry name" value="Ribosomal_Su5_D2-typ_SF"/>
</dbReference>
<evidence type="ECO:0000259" key="2">
    <source>
        <dbReference type="Pfam" id="PF13335"/>
    </source>
</evidence>
<dbReference type="Gene3D" id="3.40.50.300">
    <property type="entry name" value="P-loop containing nucleotide triphosphate hydrolases"/>
    <property type="match status" value="1"/>
</dbReference>